<dbReference type="PANTHER" id="PTHR46401:SF9">
    <property type="entry name" value="MANNOSYLTRANSFERASE A"/>
    <property type="match status" value="1"/>
</dbReference>
<proteinExistence type="predicted"/>
<dbReference type="Pfam" id="PF00534">
    <property type="entry name" value="Glycos_transf_1"/>
    <property type="match status" value="1"/>
</dbReference>
<dbReference type="GeneID" id="92980000"/>
<reference evidence="2 3" key="1">
    <citation type="journal article" date="2004" name="Proc. Natl. Acad. Sci. U.S.A.">
        <title>Structural flexibility in the Burkholderia mallei genome.</title>
        <authorList>
            <person name="Nierman W.C."/>
            <person name="DeShazer D."/>
            <person name="Kim H.S."/>
            <person name="Tettelin H."/>
            <person name="Nelson K.E."/>
            <person name="Feldblyum T."/>
            <person name="Ulrich R.L."/>
            <person name="Ronning C.M."/>
            <person name="Brinkac L.M."/>
            <person name="Daugherty S.C."/>
            <person name="Davidsen T.D."/>
            <person name="Deboy R.T."/>
            <person name="Dimitrov G."/>
            <person name="Dodson R.J."/>
            <person name="Durkin A.S."/>
            <person name="Gwinn M.L."/>
            <person name="Haft D.H."/>
            <person name="Khouri H."/>
            <person name="Kolonay J.F."/>
            <person name="Madupu R."/>
            <person name="Mohammoud Y."/>
            <person name="Nelson W.C."/>
            <person name="Radune D."/>
            <person name="Romero C.M."/>
            <person name="Sarria S."/>
            <person name="Selengut J."/>
            <person name="Shamblin C."/>
            <person name="Sullivan S.A."/>
            <person name="White O."/>
            <person name="Yu Y."/>
            <person name="Zafar N."/>
            <person name="Zhou L."/>
            <person name="Fraser C.M."/>
        </authorList>
    </citation>
    <scope>NUCLEOTIDE SEQUENCE [LARGE SCALE GENOMIC DNA]</scope>
    <source>
        <strain evidence="2 3">ATCC 23344</strain>
    </source>
</reference>
<sequence length="383" mass="43125">MSIIYLDVTRLVTRLYQGLLPTGVDRVGLQYIRHYGSRARAVLSERGFFAILSEKDSALVFAWLTSSIGNKNAIFRLAAHACLRSIFNASFQNGILLHTSHSGMEFPRYYKKLASLGIKSVFLIHDLIPLTHAEYTRPGVEHTHRRRIHTALGYASGLITNSRSTLESLAAEATRAALPLPPCAIAHLASGVEPQPPRQRLLDAPYFVMLGTIEPRKNHWFILHVWRRLIEQLGNAAPKLVVIGRRGWECENVIDMLERCASLPGTVIEEANCSDERLHAWLQHARALLFPSFVEGYGMPLVEALGLGVPVLASDLDVFREVAADIPDYLDPLDGPAWAARIRDYARDDSHERTAQLARIEHFREPTWVDHFERVDAFLDTLR</sequence>
<dbReference type="PANTHER" id="PTHR46401">
    <property type="entry name" value="GLYCOSYLTRANSFERASE WBBK-RELATED"/>
    <property type="match status" value="1"/>
</dbReference>
<feature type="domain" description="Glycosyl transferase family 1" evidence="1">
    <location>
        <begin position="203"/>
        <end position="325"/>
    </location>
</feature>
<dbReference type="eggNOG" id="COG0438">
    <property type="taxonomic scope" value="Bacteria"/>
</dbReference>
<evidence type="ECO:0000313" key="2">
    <source>
        <dbReference type="EMBL" id="AAU49816.1"/>
    </source>
</evidence>
<evidence type="ECO:0000313" key="3">
    <source>
        <dbReference type="Proteomes" id="UP000006693"/>
    </source>
</evidence>
<dbReference type="PATRIC" id="fig|243160.12.peg.2374"/>
<gene>
    <name evidence="2" type="ordered locus">BMA2308</name>
</gene>
<dbReference type="SUPFAM" id="SSF53756">
    <property type="entry name" value="UDP-Glycosyltransferase/glycogen phosphorylase"/>
    <property type="match status" value="1"/>
</dbReference>
<dbReference type="AlphaFoldDB" id="A0A0H2WJS4"/>
<name>A0A0H2WJS4_BURMA</name>
<keyword evidence="3" id="KW-1185">Reference proteome</keyword>
<organism evidence="2 3">
    <name type="scientific">Burkholderia mallei (strain ATCC 23344)</name>
    <dbReference type="NCBI Taxonomy" id="243160"/>
    <lineage>
        <taxon>Bacteria</taxon>
        <taxon>Pseudomonadati</taxon>
        <taxon>Pseudomonadota</taxon>
        <taxon>Betaproteobacteria</taxon>
        <taxon>Burkholderiales</taxon>
        <taxon>Burkholderiaceae</taxon>
        <taxon>Burkholderia</taxon>
        <taxon>pseudomallei group</taxon>
    </lineage>
</organism>
<dbReference type="EMBL" id="CP000010">
    <property type="protein sequence ID" value="AAU49816.1"/>
    <property type="molecule type" value="Genomic_DNA"/>
</dbReference>
<evidence type="ECO:0000259" key="1">
    <source>
        <dbReference type="Pfam" id="PF00534"/>
    </source>
</evidence>
<protein>
    <submittedName>
        <fullName evidence="2">Glycosyltransferase, putative</fullName>
    </submittedName>
</protein>
<dbReference type="InterPro" id="IPR001296">
    <property type="entry name" value="Glyco_trans_1"/>
</dbReference>
<dbReference type="Gene3D" id="3.40.50.2000">
    <property type="entry name" value="Glycogen Phosphorylase B"/>
    <property type="match status" value="1"/>
</dbReference>
<dbReference type="KEGG" id="bma:BMA2308"/>
<dbReference type="GO" id="GO:0016757">
    <property type="term" value="F:glycosyltransferase activity"/>
    <property type="evidence" value="ECO:0007669"/>
    <property type="project" value="InterPro"/>
</dbReference>
<dbReference type="CDD" id="cd03809">
    <property type="entry name" value="GT4_MtfB-like"/>
    <property type="match status" value="1"/>
</dbReference>
<dbReference type="HOGENOM" id="CLU_009583_34_0_4"/>
<dbReference type="RefSeq" id="WP_004196472.1">
    <property type="nucleotide sequence ID" value="NC_006348.1"/>
</dbReference>
<dbReference type="Proteomes" id="UP000006693">
    <property type="component" value="Chromosome 1"/>
</dbReference>
<accession>A0A0H2WJS4</accession>